<proteinExistence type="predicted"/>
<dbReference type="PANTHER" id="PTHR10773:SF19">
    <property type="match status" value="1"/>
</dbReference>
<organism evidence="1">
    <name type="scientific">Timema californicum</name>
    <name type="common">California timema</name>
    <name type="synonym">Walking stick</name>
    <dbReference type="NCBI Taxonomy" id="61474"/>
    <lineage>
        <taxon>Eukaryota</taxon>
        <taxon>Metazoa</taxon>
        <taxon>Ecdysozoa</taxon>
        <taxon>Arthropoda</taxon>
        <taxon>Hexapoda</taxon>
        <taxon>Insecta</taxon>
        <taxon>Pterygota</taxon>
        <taxon>Neoptera</taxon>
        <taxon>Polyneoptera</taxon>
        <taxon>Phasmatodea</taxon>
        <taxon>Timematodea</taxon>
        <taxon>Timematoidea</taxon>
        <taxon>Timematidae</taxon>
        <taxon>Timema</taxon>
    </lineage>
</organism>
<protein>
    <submittedName>
        <fullName evidence="1">(California timema) hypothetical protein</fullName>
    </submittedName>
</protein>
<dbReference type="AlphaFoldDB" id="A0A7R9P6C9"/>
<evidence type="ECO:0000313" key="1">
    <source>
        <dbReference type="EMBL" id="CAD7571413.1"/>
    </source>
</evidence>
<name>A0A7R9P6C9_TIMCA</name>
<gene>
    <name evidence="1" type="ORF">TCMB3V08_LOCUS4088</name>
</gene>
<reference evidence="1" key="1">
    <citation type="submission" date="2020-11" db="EMBL/GenBank/DDBJ databases">
        <authorList>
            <person name="Tran Van P."/>
        </authorList>
    </citation>
    <scope>NUCLEOTIDE SEQUENCE</scope>
</reference>
<dbReference type="EMBL" id="OE180501">
    <property type="protein sequence ID" value="CAD7571413.1"/>
    <property type="molecule type" value="Genomic_DNA"/>
</dbReference>
<sequence length="289" mass="32421">MNNFLHLKQAVTDNNGSPVSLRVVHTFPGGVNHNSTTDVNIYYISSKNTPIINPQEPANNLLCGGEMEASVSRPSFELTELEAADHFNLSHIDSEIDVNYDNKLGENVDTGNTNNMDQFWSNAHKPLVSFPCEPDTEPSTSCAIYESKTVGSTKLNLRQIPDRNIVYASNEYIDFSREDSDGYWPSKSSSSSSSFSERPQSVSVYSSNINYESPHKKGKKRARAPEKWKTNFAKLLNNFGKSYTSRSGKTIKEKIMRPPCPKKCKLSCVTKFSDLLRAAMFKNYWQSSS</sequence>
<accession>A0A7R9P6C9</accession>
<dbReference type="PANTHER" id="PTHR10773">
    <property type="entry name" value="DNA-DIRECTED RNA POLYMERASES I, II, AND III SUBUNIT RPABC2"/>
    <property type="match status" value="1"/>
</dbReference>